<protein>
    <submittedName>
        <fullName evidence="1">Uncharacterized protein</fullName>
    </submittedName>
</protein>
<evidence type="ECO:0000313" key="1">
    <source>
        <dbReference type="EMBL" id="TNN53725.1"/>
    </source>
</evidence>
<dbReference type="AlphaFoldDB" id="A0A4Z2GKD4"/>
<reference evidence="1 2" key="1">
    <citation type="submission" date="2019-03" db="EMBL/GenBank/DDBJ databases">
        <title>First draft genome of Liparis tanakae, snailfish: a comprehensive survey of snailfish specific genes.</title>
        <authorList>
            <person name="Kim W."/>
            <person name="Song I."/>
            <person name="Jeong J.-H."/>
            <person name="Kim D."/>
            <person name="Kim S."/>
            <person name="Ryu S."/>
            <person name="Song J.Y."/>
            <person name="Lee S.K."/>
        </authorList>
    </citation>
    <scope>NUCLEOTIDE SEQUENCE [LARGE SCALE GENOMIC DNA]</scope>
    <source>
        <tissue evidence="1">Muscle</tissue>
    </source>
</reference>
<keyword evidence="2" id="KW-1185">Reference proteome</keyword>
<organism evidence="1 2">
    <name type="scientific">Liparis tanakae</name>
    <name type="common">Tanaka's snailfish</name>
    <dbReference type="NCBI Taxonomy" id="230148"/>
    <lineage>
        <taxon>Eukaryota</taxon>
        <taxon>Metazoa</taxon>
        <taxon>Chordata</taxon>
        <taxon>Craniata</taxon>
        <taxon>Vertebrata</taxon>
        <taxon>Euteleostomi</taxon>
        <taxon>Actinopterygii</taxon>
        <taxon>Neopterygii</taxon>
        <taxon>Teleostei</taxon>
        <taxon>Neoteleostei</taxon>
        <taxon>Acanthomorphata</taxon>
        <taxon>Eupercaria</taxon>
        <taxon>Perciformes</taxon>
        <taxon>Cottioidei</taxon>
        <taxon>Cottales</taxon>
        <taxon>Liparidae</taxon>
        <taxon>Liparis</taxon>
    </lineage>
</organism>
<dbReference type="EMBL" id="SRLO01000507">
    <property type="protein sequence ID" value="TNN53725.1"/>
    <property type="molecule type" value="Genomic_DNA"/>
</dbReference>
<comment type="caution">
    <text evidence="1">The sequence shown here is derived from an EMBL/GenBank/DDBJ whole genome shotgun (WGS) entry which is preliminary data.</text>
</comment>
<evidence type="ECO:0000313" key="2">
    <source>
        <dbReference type="Proteomes" id="UP000314294"/>
    </source>
</evidence>
<sequence>MVTAAQRGERGFAEAFLSRMTLGLWNNESPSWKSDAAAGRHKDRLTPPSLLGVFRLKGISLPDSHLEEELGDDTRRMTGAI</sequence>
<name>A0A4Z2GKD4_9TELE</name>
<dbReference type="Proteomes" id="UP000314294">
    <property type="component" value="Unassembled WGS sequence"/>
</dbReference>
<accession>A0A4Z2GKD4</accession>
<gene>
    <name evidence="1" type="ORF">EYF80_036054</name>
</gene>
<proteinExistence type="predicted"/>